<keyword evidence="3" id="KW-1185">Reference proteome</keyword>
<comment type="caution">
    <text evidence="2">The sequence shown here is derived from an EMBL/GenBank/DDBJ whole genome shotgun (WGS) entry which is preliminary data.</text>
</comment>
<gene>
    <name evidence="2" type="ORF">NDU88_006630</name>
</gene>
<dbReference type="EMBL" id="JANPWB010000009">
    <property type="protein sequence ID" value="KAJ1153872.1"/>
    <property type="molecule type" value="Genomic_DNA"/>
</dbReference>
<sequence>MPTSGQAGGAHIHSGSPMCRGSSVEKDEKAASRRLALPGTLPLPLSVLRCPRPTVVPRLTAFLSPGVGARSLPGASHQLVQGSFLI</sequence>
<evidence type="ECO:0000256" key="1">
    <source>
        <dbReference type="SAM" id="MobiDB-lite"/>
    </source>
</evidence>
<protein>
    <submittedName>
        <fullName evidence="2">Uncharacterized protein</fullName>
    </submittedName>
</protein>
<evidence type="ECO:0000313" key="2">
    <source>
        <dbReference type="EMBL" id="KAJ1153872.1"/>
    </source>
</evidence>
<organism evidence="2 3">
    <name type="scientific">Pleurodeles waltl</name>
    <name type="common">Iberian ribbed newt</name>
    <dbReference type="NCBI Taxonomy" id="8319"/>
    <lineage>
        <taxon>Eukaryota</taxon>
        <taxon>Metazoa</taxon>
        <taxon>Chordata</taxon>
        <taxon>Craniata</taxon>
        <taxon>Vertebrata</taxon>
        <taxon>Euteleostomi</taxon>
        <taxon>Amphibia</taxon>
        <taxon>Batrachia</taxon>
        <taxon>Caudata</taxon>
        <taxon>Salamandroidea</taxon>
        <taxon>Salamandridae</taxon>
        <taxon>Pleurodelinae</taxon>
        <taxon>Pleurodeles</taxon>
    </lineage>
</organism>
<proteinExistence type="predicted"/>
<name>A0AAV7RQP3_PLEWA</name>
<evidence type="ECO:0000313" key="3">
    <source>
        <dbReference type="Proteomes" id="UP001066276"/>
    </source>
</evidence>
<reference evidence="2" key="1">
    <citation type="journal article" date="2022" name="bioRxiv">
        <title>Sequencing and chromosome-scale assembly of the giantPleurodeles waltlgenome.</title>
        <authorList>
            <person name="Brown T."/>
            <person name="Elewa A."/>
            <person name="Iarovenko S."/>
            <person name="Subramanian E."/>
            <person name="Araus A.J."/>
            <person name="Petzold A."/>
            <person name="Susuki M."/>
            <person name="Suzuki K.-i.T."/>
            <person name="Hayashi T."/>
            <person name="Toyoda A."/>
            <person name="Oliveira C."/>
            <person name="Osipova E."/>
            <person name="Leigh N.D."/>
            <person name="Simon A."/>
            <person name="Yun M.H."/>
        </authorList>
    </citation>
    <scope>NUCLEOTIDE SEQUENCE</scope>
    <source>
        <strain evidence="2">20211129_DDA</strain>
        <tissue evidence="2">Liver</tissue>
    </source>
</reference>
<dbReference type="AlphaFoldDB" id="A0AAV7RQP3"/>
<feature type="region of interest" description="Disordered" evidence="1">
    <location>
        <begin position="1"/>
        <end position="31"/>
    </location>
</feature>
<dbReference type="Proteomes" id="UP001066276">
    <property type="component" value="Chromosome 5"/>
</dbReference>
<accession>A0AAV7RQP3</accession>